<dbReference type="Pfam" id="PF02230">
    <property type="entry name" value="Abhydrolase_2"/>
    <property type="match status" value="1"/>
</dbReference>
<gene>
    <name evidence="4" type="ORF">GETHOR_07370</name>
</gene>
<dbReference type="PANTHER" id="PTHR10655">
    <property type="entry name" value="LYSOPHOSPHOLIPASE-RELATED"/>
    <property type="match status" value="1"/>
</dbReference>
<evidence type="ECO:0000256" key="2">
    <source>
        <dbReference type="ARBA" id="ARBA00022801"/>
    </source>
</evidence>
<name>A0ABN6UV41_9BACT</name>
<dbReference type="EMBL" id="AP027079">
    <property type="protein sequence ID" value="BDU68636.1"/>
    <property type="molecule type" value="Genomic_DNA"/>
</dbReference>
<evidence type="ECO:0000313" key="4">
    <source>
        <dbReference type="EMBL" id="BDU68636.1"/>
    </source>
</evidence>
<feature type="domain" description="Phospholipase/carboxylesterase/thioesterase" evidence="3">
    <location>
        <begin position="34"/>
        <end position="228"/>
    </location>
</feature>
<keyword evidence="2" id="KW-0378">Hydrolase</keyword>
<dbReference type="Proteomes" id="UP001242010">
    <property type="component" value="Chromosome"/>
</dbReference>
<proteinExistence type="inferred from homology"/>
<evidence type="ECO:0000313" key="5">
    <source>
        <dbReference type="Proteomes" id="UP001242010"/>
    </source>
</evidence>
<keyword evidence="5" id="KW-1185">Reference proteome</keyword>
<comment type="similarity">
    <text evidence="1">Belongs to the AB hydrolase superfamily. AB hydrolase 2 family.</text>
</comment>
<dbReference type="InterPro" id="IPR029058">
    <property type="entry name" value="AB_hydrolase_fold"/>
</dbReference>
<reference evidence="5" key="1">
    <citation type="journal article" date="2023" name="Int. J. Syst. Evol. Microbiol.">
        <title>Mesoterricola silvestris gen. nov., sp. nov., Mesoterricola sediminis sp. nov., Geothrix oryzae sp. nov., Geothrix edaphica sp. nov., Geothrix rubra sp. nov., and Geothrix limicola sp. nov., six novel members of Acidobacteriota isolated from soils.</title>
        <authorList>
            <person name="Itoh H."/>
            <person name="Sugisawa Y."/>
            <person name="Mise K."/>
            <person name="Xu Z."/>
            <person name="Kuniyasu M."/>
            <person name="Ushijima N."/>
            <person name="Kawano K."/>
            <person name="Kobayashi E."/>
            <person name="Shiratori Y."/>
            <person name="Masuda Y."/>
            <person name="Senoo K."/>
        </authorList>
    </citation>
    <scope>NUCLEOTIDE SEQUENCE [LARGE SCALE GENOMIC DNA]</scope>
    <source>
        <strain evidence="5">Red222</strain>
    </source>
</reference>
<accession>A0ABN6UV41</accession>
<dbReference type="InterPro" id="IPR050565">
    <property type="entry name" value="LYPA1-2/EST-like"/>
</dbReference>
<organism evidence="4 5">
    <name type="scientific">Geothrix oryzae</name>
    <dbReference type="NCBI Taxonomy" id="2927975"/>
    <lineage>
        <taxon>Bacteria</taxon>
        <taxon>Pseudomonadati</taxon>
        <taxon>Acidobacteriota</taxon>
        <taxon>Holophagae</taxon>
        <taxon>Holophagales</taxon>
        <taxon>Holophagaceae</taxon>
        <taxon>Geothrix</taxon>
    </lineage>
</organism>
<evidence type="ECO:0000259" key="3">
    <source>
        <dbReference type="Pfam" id="PF02230"/>
    </source>
</evidence>
<sequence>MSSPAPSPVPSLGPLQLDPVSGLSYRLRLPSPARPKALVVLLHGVGGRETDLADLAEGVDTESLVVLVRGGLQLGPDQYGWFRVTFTAEGPKITVAEAEASRHALIRFVDRMQSIHGVEARQTVIGGFSQGGIMSAGVALSAPERLGGFAILSGRILPELEPRIAGREWLGHLRGFIGHGERDRTLPVAWAQRADQWLDDLGIPHITRLYPVDHRLSPEMRADVLAWIEGLAGAA</sequence>
<dbReference type="PANTHER" id="PTHR10655:SF17">
    <property type="entry name" value="LYSOPHOSPHOLIPASE-LIKE PROTEIN 1"/>
    <property type="match status" value="1"/>
</dbReference>
<dbReference type="RefSeq" id="WP_286355271.1">
    <property type="nucleotide sequence ID" value="NZ_AP027079.1"/>
</dbReference>
<dbReference type="SUPFAM" id="SSF53474">
    <property type="entry name" value="alpha/beta-Hydrolases"/>
    <property type="match status" value="1"/>
</dbReference>
<dbReference type="InterPro" id="IPR003140">
    <property type="entry name" value="PLipase/COase/thioEstase"/>
</dbReference>
<dbReference type="Gene3D" id="3.40.50.1820">
    <property type="entry name" value="alpha/beta hydrolase"/>
    <property type="match status" value="1"/>
</dbReference>
<evidence type="ECO:0000256" key="1">
    <source>
        <dbReference type="ARBA" id="ARBA00006499"/>
    </source>
</evidence>
<protein>
    <submittedName>
        <fullName evidence="4">Phospholipase/carboxylesterase</fullName>
    </submittedName>
</protein>